<name>A0A9J6D9H8_RHIMP</name>
<comment type="caution">
    <text evidence="1">The sequence shown here is derived from an EMBL/GenBank/DDBJ whole genome shotgun (WGS) entry which is preliminary data.</text>
</comment>
<dbReference type="EMBL" id="JABSTU010000010">
    <property type="protein sequence ID" value="KAH8018470.1"/>
    <property type="molecule type" value="Genomic_DNA"/>
</dbReference>
<evidence type="ECO:0000313" key="1">
    <source>
        <dbReference type="EMBL" id="KAH8018470.1"/>
    </source>
</evidence>
<accession>A0A9J6D9H8</accession>
<dbReference type="Gene3D" id="1.10.510.10">
    <property type="entry name" value="Transferase(Phosphotransferase) domain 1"/>
    <property type="match status" value="1"/>
</dbReference>
<evidence type="ECO:0000313" key="2">
    <source>
        <dbReference type="Proteomes" id="UP000821866"/>
    </source>
</evidence>
<dbReference type="VEuPathDB" id="VectorBase:LOC119169666"/>
<dbReference type="AlphaFoldDB" id="A0A9J6D9H8"/>
<reference evidence="1" key="1">
    <citation type="journal article" date="2020" name="Cell">
        <title>Large-Scale Comparative Analyses of Tick Genomes Elucidate Their Genetic Diversity and Vector Capacities.</title>
        <authorList>
            <consortium name="Tick Genome and Microbiome Consortium (TIGMIC)"/>
            <person name="Jia N."/>
            <person name="Wang J."/>
            <person name="Shi W."/>
            <person name="Du L."/>
            <person name="Sun Y."/>
            <person name="Zhan W."/>
            <person name="Jiang J.F."/>
            <person name="Wang Q."/>
            <person name="Zhang B."/>
            <person name="Ji P."/>
            <person name="Bell-Sakyi L."/>
            <person name="Cui X.M."/>
            <person name="Yuan T.T."/>
            <person name="Jiang B.G."/>
            <person name="Yang W.F."/>
            <person name="Lam T.T."/>
            <person name="Chang Q.C."/>
            <person name="Ding S.J."/>
            <person name="Wang X.J."/>
            <person name="Zhu J.G."/>
            <person name="Ruan X.D."/>
            <person name="Zhao L."/>
            <person name="Wei J.T."/>
            <person name="Ye R.Z."/>
            <person name="Que T.C."/>
            <person name="Du C.H."/>
            <person name="Zhou Y.H."/>
            <person name="Cheng J.X."/>
            <person name="Dai P.F."/>
            <person name="Guo W.B."/>
            <person name="Han X.H."/>
            <person name="Huang E.J."/>
            <person name="Li L.F."/>
            <person name="Wei W."/>
            <person name="Gao Y.C."/>
            <person name="Liu J.Z."/>
            <person name="Shao H.Z."/>
            <person name="Wang X."/>
            <person name="Wang C.C."/>
            <person name="Yang T.C."/>
            <person name="Huo Q.B."/>
            <person name="Li W."/>
            <person name="Chen H.Y."/>
            <person name="Chen S.E."/>
            <person name="Zhou L.G."/>
            <person name="Ni X.B."/>
            <person name="Tian J.H."/>
            <person name="Sheng Y."/>
            <person name="Liu T."/>
            <person name="Pan Y.S."/>
            <person name="Xia L.Y."/>
            <person name="Li J."/>
            <person name="Zhao F."/>
            <person name="Cao W.C."/>
        </authorList>
    </citation>
    <scope>NUCLEOTIDE SEQUENCE</scope>
    <source>
        <strain evidence="1">Rmic-2018</strain>
    </source>
</reference>
<proteinExistence type="predicted"/>
<dbReference type="Proteomes" id="UP000821866">
    <property type="component" value="Chromosome 8"/>
</dbReference>
<keyword evidence="2" id="KW-1185">Reference proteome</keyword>
<reference evidence="1" key="2">
    <citation type="submission" date="2021-09" db="EMBL/GenBank/DDBJ databases">
        <authorList>
            <person name="Jia N."/>
            <person name="Wang J."/>
            <person name="Shi W."/>
            <person name="Du L."/>
            <person name="Sun Y."/>
            <person name="Zhan W."/>
            <person name="Jiang J."/>
            <person name="Wang Q."/>
            <person name="Zhang B."/>
            <person name="Ji P."/>
            <person name="Sakyi L.B."/>
            <person name="Cui X."/>
            <person name="Yuan T."/>
            <person name="Jiang B."/>
            <person name="Yang W."/>
            <person name="Lam T.T.-Y."/>
            <person name="Chang Q."/>
            <person name="Ding S."/>
            <person name="Wang X."/>
            <person name="Zhu J."/>
            <person name="Ruan X."/>
            <person name="Zhao L."/>
            <person name="Wei J."/>
            <person name="Que T."/>
            <person name="Du C."/>
            <person name="Cheng J."/>
            <person name="Dai P."/>
            <person name="Han X."/>
            <person name="Huang E."/>
            <person name="Gao Y."/>
            <person name="Liu J."/>
            <person name="Shao H."/>
            <person name="Ye R."/>
            <person name="Li L."/>
            <person name="Wei W."/>
            <person name="Wang X."/>
            <person name="Wang C."/>
            <person name="Huo Q."/>
            <person name="Li W."/>
            <person name="Guo W."/>
            <person name="Chen H."/>
            <person name="Chen S."/>
            <person name="Zhou L."/>
            <person name="Zhou L."/>
            <person name="Ni X."/>
            <person name="Tian J."/>
            <person name="Zhou Y."/>
            <person name="Sheng Y."/>
            <person name="Liu T."/>
            <person name="Pan Y."/>
            <person name="Xia L."/>
            <person name="Li J."/>
            <person name="Zhao F."/>
            <person name="Cao W."/>
        </authorList>
    </citation>
    <scope>NUCLEOTIDE SEQUENCE</scope>
    <source>
        <strain evidence="1">Rmic-2018</strain>
        <tissue evidence="1">Larvae</tissue>
    </source>
</reference>
<sequence length="266" mass="30237">MFCLGSRLAEERLVHVMRLRPEDVSIHTSELSKLRRNAFNRTSAFFVNARTSVVHDKFLPVLFLALRNYLKGKVPEDLVTLQDVLHPAHYLVTEIEPGWRPLSTCKFTHEGELESVLEQAWCALAVAEAAVDFEHRLPIIDTVLIRPTRSASVEYTLRGSLGRVSSAGLKIRLHGLHMARMKIGVSCRRFISQDVTELSDSSSNLQILIRVVNDAVRSDSQVIRPAQKYGRAEFTELSRHRRSIMDKEGTKVFRKIAYLLEGVNNF</sequence>
<organism evidence="1 2">
    <name type="scientific">Rhipicephalus microplus</name>
    <name type="common">Cattle tick</name>
    <name type="synonym">Boophilus microplus</name>
    <dbReference type="NCBI Taxonomy" id="6941"/>
    <lineage>
        <taxon>Eukaryota</taxon>
        <taxon>Metazoa</taxon>
        <taxon>Ecdysozoa</taxon>
        <taxon>Arthropoda</taxon>
        <taxon>Chelicerata</taxon>
        <taxon>Arachnida</taxon>
        <taxon>Acari</taxon>
        <taxon>Parasitiformes</taxon>
        <taxon>Ixodida</taxon>
        <taxon>Ixodoidea</taxon>
        <taxon>Ixodidae</taxon>
        <taxon>Rhipicephalinae</taxon>
        <taxon>Rhipicephalus</taxon>
        <taxon>Boophilus</taxon>
    </lineage>
</organism>
<gene>
    <name evidence="1" type="ORF">HPB51_007649</name>
</gene>
<protein>
    <submittedName>
        <fullName evidence="1">Uncharacterized protein</fullName>
    </submittedName>
</protein>